<comment type="caution">
    <text evidence="1">The sequence shown here is derived from an EMBL/GenBank/DDBJ whole genome shotgun (WGS) entry which is preliminary data.</text>
</comment>
<dbReference type="AlphaFoldDB" id="A0AAV7QNR7"/>
<gene>
    <name evidence="1" type="ORF">NDU88_007432</name>
</gene>
<proteinExistence type="predicted"/>
<protein>
    <submittedName>
        <fullName evidence="1">Uncharacterized protein</fullName>
    </submittedName>
</protein>
<accession>A0AAV7QNR7</accession>
<dbReference type="EMBL" id="JANPWB010000010">
    <property type="protein sequence ID" value="KAJ1141097.1"/>
    <property type="molecule type" value="Genomic_DNA"/>
</dbReference>
<organism evidence="1 2">
    <name type="scientific">Pleurodeles waltl</name>
    <name type="common">Iberian ribbed newt</name>
    <dbReference type="NCBI Taxonomy" id="8319"/>
    <lineage>
        <taxon>Eukaryota</taxon>
        <taxon>Metazoa</taxon>
        <taxon>Chordata</taxon>
        <taxon>Craniata</taxon>
        <taxon>Vertebrata</taxon>
        <taxon>Euteleostomi</taxon>
        <taxon>Amphibia</taxon>
        <taxon>Batrachia</taxon>
        <taxon>Caudata</taxon>
        <taxon>Salamandroidea</taxon>
        <taxon>Salamandridae</taxon>
        <taxon>Pleurodelinae</taxon>
        <taxon>Pleurodeles</taxon>
    </lineage>
</organism>
<dbReference type="Proteomes" id="UP001066276">
    <property type="component" value="Chromosome 6"/>
</dbReference>
<reference evidence="1" key="1">
    <citation type="journal article" date="2022" name="bioRxiv">
        <title>Sequencing and chromosome-scale assembly of the giantPleurodeles waltlgenome.</title>
        <authorList>
            <person name="Brown T."/>
            <person name="Elewa A."/>
            <person name="Iarovenko S."/>
            <person name="Subramanian E."/>
            <person name="Araus A.J."/>
            <person name="Petzold A."/>
            <person name="Susuki M."/>
            <person name="Suzuki K.-i.T."/>
            <person name="Hayashi T."/>
            <person name="Toyoda A."/>
            <person name="Oliveira C."/>
            <person name="Osipova E."/>
            <person name="Leigh N.D."/>
            <person name="Simon A."/>
            <person name="Yun M.H."/>
        </authorList>
    </citation>
    <scope>NUCLEOTIDE SEQUENCE</scope>
    <source>
        <strain evidence="1">20211129_DDA</strain>
        <tissue evidence="1">Liver</tissue>
    </source>
</reference>
<sequence length="81" mass="8966">MEVLLAQLVVEEKPEEEEVILPELEQDLANLANDVSSIEPCLDVKVIDAEWCLDIEVHVNINDALFLNVVGVLNINKALDG</sequence>
<evidence type="ECO:0000313" key="2">
    <source>
        <dbReference type="Proteomes" id="UP001066276"/>
    </source>
</evidence>
<keyword evidence="2" id="KW-1185">Reference proteome</keyword>
<evidence type="ECO:0000313" key="1">
    <source>
        <dbReference type="EMBL" id="KAJ1141097.1"/>
    </source>
</evidence>
<name>A0AAV7QNR7_PLEWA</name>